<organism evidence="1">
    <name type="scientific">Haptolina ericina</name>
    <dbReference type="NCBI Taxonomy" id="156174"/>
    <lineage>
        <taxon>Eukaryota</taxon>
        <taxon>Haptista</taxon>
        <taxon>Haptophyta</taxon>
        <taxon>Prymnesiophyceae</taxon>
        <taxon>Prymnesiales</taxon>
        <taxon>Prymnesiaceae</taxon>
        <taxon>Haptolina</taxon>
    </lineage>
</organism>
<name>A0A7S3B0Q5_9EUKA</name>
<sequence>MTSDSAEPLLSSASALGLLTLPANLDASMRQYHMKRLRKLAIAHHRFLCRDDRTSFDAWFQRPRCQLAPPPSIRFAFAASGLKLTMLLTSQLGIGPTSLRLLDRSPGFAVLVRSAAARGADRVQWQVHPLPSPLKWESAAATCQQQLSSIRAGPGWP</sequence>
<gene>
    <name evidence="1" type="ORF">HERI1096_LOCUS22033</name>
</gene>
<reference evidence="1" key="1">
    <citation type="submission" date="2021-01" db="EMBL/GenBank/DDBJ databases">
        <authorList>
            <person name="Corre E."/>
            <person name="Pelletier E."/>
            <person name="Niang G."/>
            <person name="Scheremetjew M."/>
            <person name="Finn R."/>
            <person name="Kale V."/>
            <person name="Holt S."/>
            <person name="Cochrane G."/>
            <person name="Meng A."/>
            <person name="Brown T."/>
            <person name="Cohen L."/>
        </authorList>
    </citation>
    <scope>NUCLEOTIDE SEQUENCE</scope>
    <source>
        <strain evidence="1">CCMP281</strain>
    </source>
</reference>
<dbReference type="AlphaFoldDB" id="A0A7S3B0Q5"/>
<accession>A0A7S3B0Q5</accession>
<evidence type="ECO:0000313" key="1">
    <source>
        <dbReference type="EMBL" id="CAE0121332.1"/>
    </source>
</evidence>
<protein>
    <submittedName>
        <fullName evidence="1">Uncharacterized protein</fullName>
    </submittedName>
</protein>
<dbReference type="EMBL" id="HBHX01039727">
    <property type="protein sequence ID" value="CAE0121332.1"/>
    <property type="molecule type" value="Transcribed_RNA"/>
</dbReference>
<proteinExistence type="predicted"/>